<feature type="signal peptide" evidence="1">
    <location>
        <begin position="1"/>
        <end position="18"/>
    </location>
</feature>
<evidence type="ECO:0000313" key="2">
    <source>
        <dbReference type="EMBL" id="GAA4244515.1"/>
    </source>
</evidence>
<evidence type="ECO:0000256" key="1">
    <source>
        <dbReference type="SAM" id="SignalP"/>
    </source>
</evidence>
<comment type="caution">
    <text evidence="2">The sequence shown here is derived from an EMBL/GenBank/DDBJ whole genome shotgun (WGS) entry which is preliminary data.</text>
</comment>
<evidence type="ECO:0008006" key="4">
    <source>
        <dbReference type="Google" id="ProtNLM"/>
    </source>
</evidence>
<proteinExistence type="predicted"/>
<name>A0ABP8CYC5_9FLAO</name>
<feature type="chain" id="PRO_5045435019" description="SIMPL domain-containing protein" evidence="1">
    <location>
        <begin position="19"/>
        <end position="203"/>
    </location>
</feature>
<gene>
    <name evidence="2" type="ORF">GCM10022292_23440</name>
</gene>
<accession>A0ABP8CYC5</accession>
<sequence length="203" mass="23071">MKPIILILMLCASVYAKAQQITPERSITVHGTVEKPLDDVMYKTEVTLSLEKGYYGDGPYKTLDELLAKYYEEVKSLNIDTSKFIRDDLAFAAMGYRTEGTVLRYETKSKKDILKLTNIKMSQAMPSYVQVKSKIFDAEIKLLTQKALENARKNAELLAEVSGEEIDKIFSISSYDLGEESYWRAANSGTEYLRLTVVYTLKD</sequence>
<dbReference type="Proteomes" id="UP001501682">
    <property type="component" value="Unassembled WGS sequence"/>
</dbReference>
<keyword evidence="3" id="KW-1185">Reference proteome</keyword>
<protein>
    <recommendedName>
        <fullName evidence="4">SIMPL domain-containing protein</fullName>
    </recommendedName>
</protein>
<dbReference type="RefSeq" id="WP_334470818.1">
    <property type="nucleotide sequence ID" value="NZ_BAABCB010000020.1"/>
</dbReference>
<evidence type="ECO:0000313" key="3">
    <source>
        <dbReference type="Proteomes" id="UP001501682"/>
    </source>
</evidence>
<dbReference type="EMBL" id="BAABCB010000020">
    <property type="protein sequence ID" value="GAA4244515.1"/>
    <property type="molecule type" value="Genomic_DNA"/>
</dbReference>
<keyword evidence="1" id="KW-0732">Signal</keyword>
<reference evidence="3" key="1">
    <citation type="journal article" date="2019" name="Int. J. Syst. Evol. Microbiol.">
        <title>The Global Catalogue of Microorganisms (GCM) 10K type strain sequencing project: providing services to taxonomists for standard genome sequencing and annotation.</title>
        <authorList>
            <consortium name="The Broad Institute Genomics Platform"/>
            <consortium name="The Broad Institute Genome Sequencing Center for Infectious Disease"/>
            <person name="Wu L."/>
            <person name="Ma J."/>
        </authorList>
    </citation>
    <scope>NUCLEOTIDE SEQUENCE [LARGE SCALE GENOMIC DNA]</scope>
    <source>
        <strain evidence="3">JCM 17633</strain>
    </source>
</reference>
<organism evidence="2 3">
    <name type="scientific">Winogradskyella damuponensis</name>
    <dbReference type="NCBI Taxonomy" id="943939"/>
    <lineage>
        <taxon>Bacteria</taxon>
        <taxon>Pseudomonadati</taxon>
        <taxon>Bacteroidota</taxon>
        <taxon>Flavobacteriia</taxon>
        <taxon>Flavobacteriales</taxon>
        <taxon>Flavobacteriaceae</taxon>
        <taxon>Winogradskyella</taxon>
    </lineage>
</organism>